<dbReference type="PANTHER" id="PTHR42899">
    <property type="entry name" value="SPERMATOGENESIS-ASSOCIATED PROTEIN 20"/>
    <property type="match status" value="1"/>
</dbReference>
<feature type="domain" description="Spermatogenesis-associated protein 20-like TRX" evidence="2">
    <location>
        <begin position="36"/>
        <end position="197"/>
    </location>
</feature>
<dbReference type="CDD" id="cd02955">
    <property type="entry name" value="SSP411"/>
    <property type="match status" value="1"/>
</dbReference>
<dbReference type="PIRSF" id="PIRSF006402">
    <property type="entry name" value="UCP006402_thioredoxin"/>
    <property type="match status" value="1"/>
</dbReference>
<comment type="caution">
    <text evidence="3">The sequence shown here is derived from an EMBL/GenBank/DDBJ whole genome shotgun (WGS) entry which is preliminary data.</text>
</comment>
<gene>
    <name evidence="3" type="ORF">KDA27_09835</name>
</gene>
<dbReference type="InterPro" id="IPR004879">
    <property type="entry name" value="Ssp411-like_TRX"/>
</dbReference>
<dbReference type="Gene3D" id="1.50.10.10">
    <property type="match status" value="2"/>
</dbReference>
<dbReference type="SUPFAM" id="SSF48208">
    <property type="entry name" value="Six-hairpin glycosidases"/>
    <property type="match status" value="1"/>
</dbReference>
<dbReference type="EMBL" id="JAGQHS010000042">
    <property type="protein sequence ID" value="MCA9756091.1"/>
    <property type="molecule type" value="Genomic_DNA"/>
</dbReference>
<dbReference type="GO" id="GO:0005975">
    <property type="term" value="P:carbohydrate metabolic process"/>
    <property type="evidence" value="ECO:0007669"/>
    <property type="project" value="InterPro"/>
</dbReference>
<dbReference type="InterPro" id="IPR012341">
    <property type="entry name" value="6hp_glycosidase-like_sf"/>
</dbReference>
<protein>
    <submittedName>
        <fullName evidence="3">Thioredoxin domain-containing protein</fullName>
    </submittedName>
</protein>
<organism evidence="3 4">
    <name type="scientific">Eiseniibacteriota bacterium</name>
    <dbReference type="NCBI Taxonomy" id="2212470"/>
    <lineage>
        <taxon>Bacteria</taxon>
        <taxon>Candidatus Eiseniibacteriota</taxon>
    </lineage>
</organism>
<dbReference type="Proteomes" id="UP000739538">
    <property type="component" value="Unassembled WGS sequence"/>
</dbReference>
<dbReference type="InterPro" id="IPR024705">
    <property type="entry name" value="Ssp411"/>
</dbReference>
<dbReference type="Gene3D" id="3.40.30.10">
    <property type="entry name" value="Glutaredoxin"/>
    <property type="match status" value="1"/>
</dbReference>
<accession>A0A956ND22</accession>
<name>A0A956ND22_UNCEI</name>
<feature type="region of interest" description="Disordered" evidence="1">
    <location>
        <begin position="1"/>
        <end position="40"/>
    </location>
</feature>
<evidence type="ECO:0000256" key="1">
    <source>
        <dbReference type="SAM" id="MobiDB-lite"/>
    </source>
</evidence>
<dbReference type="PANTHER" id="PTHR42899:SF1">
    <property type="entry name" value="SPERMATOGENESIS-ASSOCIATED PROTEIN 20"/>
    <property type="match status" value="1"/>
</dbReference>
<reference evidence="3" key="1">
    <citation type="submission" date="2020-04" db="EMBL/GenBank/DDBJ databases">
        <authorList>
            <person name="Zhang T."/>
        </authorList>
    </citation>
    <scope>NUCLEOTIDE SEQUENCE</scope>
    <source>
        <strain evidence="3">HKST-UBA02</strain>
    </source>
</reference>
<sequence>MSPHPSDPPADHYADRPTAPSDGAEGSHSAGGAGRTNRLAAASSPYLRQHAHNPVDWYPWGPEALERSSKEDKPIFLSIGYAACHWCHVMERESFEDTEIAAFLNEHFVNIKVDREERPDLDDIYMAAVQMIAGQGGWPMSVFLTPERTPFFAGTYFPPDDRYGRPGFRRLLRGLAEAYRTRRDDIEKGADQVMSALRAFAVTPESESGPNRGSWDRAVAALRSSFDDEFGGFGDAPKFPHSLAVQILLREHARSGDGELLRMAEETLDAMARGGLYDHLGGGFHRYATDAKWLVPHFEKMLYDQALLVLAYAEAFQVTRSPLYERVLRGTCDYVLRDLTAPDGAFYSTEDADSEGEEGRYYVWSVSEVASLLGDEAPLFSRAYDVTPEGNWEGTTILQRVRDAEALGVEYGVSADQIEDRLARCRETLFASRSHRVRPARDEKILTAWNGLMIRALSRAARVLDEPRFSQAAEQASRFVLDKMIVAGRLHRVAMDGVVSVPAYLEDHVNLASGLVELYEATFEPDWLSAAATVIDLAVPLFADDAGGFFLTAEDHTDLIVRMKMGQDGSVPSGNSMAAETLLRLGRLLGREDLEERGEGTLRAFAAYLEKMPEGLHQMLLALDILEGPRREIVLAGGPGPDLDAMRRIVDRTFLPRTVLCHGKGLEHSELARGKESIDGRATAYVCQDFVCGAPTTDPEELAGILA</sequence>
<dbReference type="SUPFAM" id="SSF52833">
    <property type="entry name" value="Thioredoxin-like"/>
    <property type="match status" value="1"/>
</dbReference>
<proteinExistence type="predicted"/>
<reference evidence="3" key="2">
    <citation type="journal article" date="2021" name="Microbiome">
        <title>Successional dynamics and alternative stable states in a saline activated sludge microbial community over 9 years.</title>
        <authorList>
            <person name="Wang Y."/>
            <person name="Ye J."/>
            <person name="Ju F."/>
            <person name="Liu L."/>
            <person name="Boyd J.A."/>
            <person name="Deng Y."/>
            <person name="Parks D.H."/>
            <person name="Jiang X."/>
            <person name="Yin X."/>
            <person name="Woodcroft B.J."/>
            <person name="Tyson G.W."/>
            <person name="Hugenholtz P."/>
            <person name="Polz M.F."/>
            <person name="Zhang T."/>
        </authorList>
    </citation>
    <scope>NUCLEOTIDE SEQUENCE</scope>
    <source>
        <strain evidence="3">HKST-UBA02</strain>
    </source>
</reference>
<evidence type="ECO:0000259" key="2">
    <source>
        <dbReference type="Pfam" id="PF03190"/>
    </source>
</evidence>
<evidence type="ECO:0000313" key="4">
    <source>
        <dbReference type="Proteomes" id="UP000739538"/>
    </source>
</evidence>
<dbReference type="InterPro" id="IPR036249">
    <property type="entry name" value="Thioredoxin-like_sf"/>
</dbReference>
<dbReference type="AlphaFoldDB" id="A0A956ND22"/>
<evidence type="ECO:0000313" key="3">
    <source>
        <dbReference type="EMBL" id="MCA9756091.1"/>
    </source>
</evidence>
<dbReference type="Pfam" id="PF03190">
    <property type="entry name" value="Thioredox_DsbH"/>
    <property type="match status" value="1"/>
</dbReference>
<dbReference type="InterPro" id="IPR008928">
    <property type="entry name" value="6-hairpin_glycosidase_sf"/>
</dbReference>